<name>A0ACC0L8P7_RHOML</name>
<accession>A0ACC0L8P7</accession>
<gene>
    <name evidence="1" type="ORF">RHMOL_Rhmol13G0186100</name>
</gene>
<evidence type="ECO:0000313" key="2">
    <source>
        <dbReference type="Proteomes" id="UP001062846"/>
    </source>
</evidence>
<organism evidence="1 2">
    <name type="scientific">Rhododendron molle</name>
    <name type="common">Chinese azalea</name>
    <name type="synonym">Azalea mollis</name>
    <dbReference type="NCBI Taxonomy" id="49168"/>
    <lineage>
        <taxon>Eukaryota</taxon>
        <taxon>Viridiplantae</taxon>
        <taxon>Streptophyta</taxon>
        <taxon>Embryophyta</taxon>
        <taxon>Tracheophyta</taxon>
        <taxon>Spermatophyta</taxon>
        <taxon>Magnoliopsida</taxon>
        <taxon>eudicotyledons</taxon>
        <taxon>Gunneridae</taxon>
        <taxon>Pentapetalae</taxon>
        <taxon>asterids</taxon>
        <taxon>Ericales</taxon>
        <taxon>Ericaceae</taxon>
        <taxon>Ericoideae</taxon>
        <taxon>Rhodoreae</taxon>
        <taxon>Rhododendron</taxon>
    </lineage>
</organism>
<dbReference type="Proteomes" id="UP001062846">
    <property type="component" value="Chromosome 13"/>
</dbReference>
<proteinExistence type="predicted"/>
<keyword evidence="2" id="KW-1185">Reference proteome</keyword>
<reference evidence="1" key="1">
    <citation type="submission" date="2022-02" db="EMBL/GenBank/DDBJ databases">
        <title>Plant Genome Project.</title>
        <authorList>
            <person name="Zhang R.-G."/>
        </authorList>
    </citation>
    <scope>NUCLEOTIDE SEQUENCE</scope>
    <source>
        <strain evidence="1">AT1</strain>
    </source>
</reference>
<evidence type="ECO:0000313" key="1">
    <source>
        <dbReference type="EMBL" id="KAI8524910.1"/>
    </source>
</evidence>
<sequence>MLAGKILFDRTLCTPNLSPTGWESSSTLSNSVNESSWGTLEEKPSNTNIGTILVKFDQPDPTLNRFHHFRTLFVSQFLPLAGRDTTHMGMLESIYSSLKFTPYLKQEENYLGPAPYFDFKRLAKPKKLFGLPRENPTPSLALRRFTTRKTQGSAEDPYLDDRVFIPNPMEKERFELFPRKTPMVCAVMAYAYFSELDPFEALVSPAGIEDTAEDEVNQEITPIEASPISMIIAPPFPRRQSLRVSRKRGTTSPLENTSKRSKVTTQHEKVIPSKHYLEPSAEQQAPKRAKVIRKLRLETSSSDEETETDTEALISKSKAKETQKEALFYGRKEKTTRKTKALDELAPSNKETPVLPLEDDAHEEFPISIELPTFANIISNLAHLKAVKQFQISKNDPIPTLLQVLEHGSLSIVSILASTVSPSEGFGEQNSDMITSFSLDQSLSDTYDEMHYKRIVIGIRGLDTRNIERMYGVMSTRNVKWMYGVMSTRKRIVGTMPPRRENNLAREIVVALAESNLLNPALRANPNDRAMEAMRAFCHMKPPQFNGESSDPLVGDHWLSQVRKIFNALKITEDDHWVSIVACQLIDEANEWWESVLGARRDARRMARAVNRTNEPDVENLTWAEFEELFENQYFPETYHEQLREQFEKLEQGNMIVSNYDIKFQSLSRFAPELVASEERKCRHFEKGLHPSTKLLVVS</sequence>
<dbReference type="EMBL" id="CM046400">
    <property type="protein sequence ID" value="KAI8524910.1"/>
    <property type="molecule type" value="Genomic_DNA"/>
</dbReference>
<comment type="caution">
    <text evidence="1">The sequence shown here is derived from an EMBL/GenBank/DDBJ whole genome shotgun (WGS) entry which is preliminary data.</text>
</comment>
<protein>
    <submittedName>
        <fullName evidence="1">Uncharacterized protein</fullName>
    </submittedName>
</protein>